<evidence type="ECO:0000256" key="1">
    <source>
        <dbReference type="SAM" id="MobiDB-lite"/>
    </source>
</evidence>
<dbReference type="OrthoDB" id="8479889at2"/>
<proteinExistence type="predicted"/>
<feature type="compositionally biased region" description="Basic and acidic residues" evidence="1">
    <location>
        <begin position="225"/>
        <end position="239"/>
    </location>
</feature>
<dbReference type="Pfam" id="PF13829">
    <property type="entry name" value="DUF4191"/>
    <property type="match status" value="1"/>
</dbReference>
<reference evidence="3 4" key="1">
    <citation type="submission" date="2019-01" db="EMBL/GenBank/DDBJ databases">
        <title>Genome sequencing of strain FW10M-9.</title>
        <authorList>
            <person name="Heo J."/>
            <person name="Kim S.-J."/>
            <person name="Kim J.-S."/>
            <person name="Hong S.-B."/>
            <person name="Kwon S.-W."/>
        </authorList>
    </citation>
    <scope>NUCLEOTIDE SEQUENCE [LARGE SCALE GENOMIC DNA]</scope>
    <source>
        <strain evidence="3 4">FW10M-9</strain>
    </source>
</reference>
<organism evidence="3 4">
    <name type="scientific">Xylanimonas protaetiae</name>
    <dbReference type="NCBI Taxonomy" id="2509457"/>
    <lineage>
        <taxon>Bacteria</taxon>
        <taxon>Bacillati</taxon>
        <taxon>Actinomycetota</taxon>
        <taxon>Actinomycetes</taxon>
        <taxon>Micrococcales</taxon>
        <taxon>Promicromonosporaceae</taxon>
        <taxon>Xylanimonas</taxon>
    </lineage>
</organism>
<evidence type="ECO:0000256" key="2">
    <source>
        <dbReference type="SAM" id="Phobius"/>
    </source>
</evidence>
<feature type="region of interest" description="Disordered" evidence="1">
    <location>
        <begin position="215"/>
        <end position="239"/>
    </location>
</feature>
<protein>
    <submittedName>
        <fullName evidence="3">DUF4191 domain-containing protein</fullName>
    </submittedName>
</protein>
<dbReference type="Proteomes" id="UP000292118">
    <property type="component" value="Chromosome"/>
</dbReference>
<keyword evidence="2" id="KW-1133">Transmembrane helix</keyword>
<dbReference type="KEGG" id="xya:ET471_15955"/>
<evidence type="ECO:0000313" key="4">
    <source>
        <dbReference type="Proteomes" id="UP000292118"/>
    </source>
</evidence>
<dbReference type="EMBL" id="CP035493">
    <property type="protein sequence ID" value="QAY71340.1"/>
    <property type="molecule type" value="Genomic_DNA"/>
</dbReference>
<dbReference type="RefSeq" id="WP_129189928.1">
    <property type="nucleotide sequence ID" value="NZ_CP035493.1"/>
</dbReference>
<gene>
    <name evidence="3" type="ORF">ET471_15955</name>
</gene>
<feature type="transmembrane region" description="Helical" evidence="2">
    <location>
        <begin position="39"/>
        <end position="59"/>
    </location>
</feature>
<evidence type="ECO:0000313" key="3">
    <source>
        <dbReference type="EMBL" id="QAY71340.1"/>
    </source>
</evidence>
<feature type="transmembrane region" description="Helical" evidence="2">
    <location>
        <begin position="65"/>
        <end position="84"/>
    </location>
</feature>
<keyword evidence="2" id="KW-0472">Membrane</keyword>
<keyword evidence="2" id="KW-0812">Transmembrane</keyword>
<keyword evidence="4" id="KW-1185">Reference proteome</keyword>
<name>A0A4P6F5V3_9MICO</name>
<sequence length="239" mass="26180">MARSNASADATKAKKPKKQRWYHQVWQAYTMTRQQDPSVTWVLLGIFVGVLLVGLAIGLATDAPVYATIVAVPFAALATMYMLTRRAERAAYSRIKGQPGAARAALGTVRGGWTFEDEPVAVSARTQDFVFRGVGRPGVVLVSEGPGTRVTRLLEDERRRTARVLPNVPIHLIQMGDDAGQVELMKLGRAVSKLKPSLTRPEVAEVSKRLRALGGQKLPVPKGIDPFKTRPDRKGMRGR</sequence>
<dbReference type="InterPro" id="IPR025445">
    <property type="entry name" value="DUF4191"/>
</dbReference>
<dbReference type="AlphaFoldDB" id="A0A4P6F5V3"/>
<accession>A0A4P6F5V3</accession>